<evidence type="ECO:0000313" key="5">
    <source>
        <dbReference type="Proteomes" id="UP000275579"/>
    </source>
</evidence>
<dbReference type="Pfam" id="PF13561">
    <property type="entry name" value="adh_short_C2"/>
    <property type="match status" value="1"/>
</dbReference>
<dbReference type="InterPro" id="IPR036291">
    <property type="entry name" value="NAD(P)-bd_dom_sf"/>
</dbReference>
<dbReference type="GO" id="GO:0030497">
    <property type="term" value="P:fatty acid elongation"/>
    <property type="evidence" value="ECO:0007669"/>
    <property type="project" value="TreeGrafter"/>
</dbReference>
<dbReference type="SUPFAM" id="SSF51735">
    <property type="entry name" value="NAD(P)-binding Rossmann-fold domains"/>
    <property type="match status" value="1"/>
</dbReference>
<comment type="similarity">
    <text evidence="1">Belongs to the short-chain dehydrogenases/reductases (SDR) family.</text>
</comment>
<reference evidence="4 5" key="1">
    <citation type="submission" date="2018-04" db="EMBL/GenBank/DDBJ databases">
        <title>Complete genome sequences of Streptomyces lydicus strain WYEC and characterization of antagonistic properties of biological control agents.</title>
        <authorList>
            <person name="Mariita R.M."/>
            <person name="Sello J.K."/>
        </authorList>
    </citation>
    <scope>NUCLEOTIDE SEQUENCE [LARGE SCALE GENOMIC DNA]</scope>
    <source>
        <strain evidence="4 5">WYEC 108</strain>
    </source>
</reference>
<organism evidence="4 5">
    <name type="scientific">Streptomyces lydicus</name>
    <dbReference type="NCBI Taxonomy" id="47763"/>
    <lineage>
        <taxon>Bacteria</taxon>
        <taxon>Bacillati</taxon>
        <taxon>Actinomycetota</taxon>
        <taxon>Actinomycetes</taxon>
        <taxon>Kitasatosporales</taxon>
        <taxon>Streptomycetaceae</taxon>
        <taxon>Streptomyces</taxon>
    </lineage>
</organism>
<sequence length="277" mass="29702">MTTHRQRHDDRVVLVVGGGRGIGAAVVETFARHEGTTVVAADAEVLSSDVNHYRSTRVGGYAAARELARNLTGEGLRVLAADVNAGDEESVRALLARIDEEHGRLDVVVNAFGITHISKVEDMTPAQFEAVVSGNLTGVFLMSKYAIPLLRRGGGGAIVNFSSISGRTGFAKEAHYCAAKFGVIGFTASLARELASSGIRVNAVCPGIVRSNMWEYLLSEFVRPGETREQCWERMRELIPQGEFQSPQDIADAVVYLASARRVTGQALSVDGGMAQP</sequence>
<evidence type="ECO:0000256" key="1">
    <source>
        <dbReference type="ARBA" id="ARBA00006484"/>
    </source>
</evidence>
<accession>A0A3Q9KAG5</accession>
<proteinExistence type="inferred from homology"/>
<name>A0A3Q9KAG5_9ACTN</name>
<dbReference type="RefSeq" id="WP_127153767.1">
    <property type="nucleotide sequence ID" value="NZ_CP029042.1"/>
</dbReference>
<keyword evidence="2" id="KW-0560">Oxidoreductase</keyword>
<dbReference type="PANTHER" id="PTHR42760">
    <property type="entry name" value="SHORT-CHAIN DEHYDROGENASES/REDUCTASES FAMILY MEMBER"/>
    <property type="match status" value="1"/>
</dbReference>
<protein>
    <submittedName>
        <fullName evidence="4">NAD(P)-dependent oxidoreductase</fullName>
    </submittedName>
</protein>
<dbReference type="InterPro" id="IPR020904">
    <property type="entry name" value="Sc_DH/Rdtase_CS"/>
</dbReference>
<dbReference type="SMART" id="SM00822">
    <property type="entry name" value="PKS_KR"/>
    <property type="match status" value="1"/>
</dbReference>
<dbReference type="FunFam" id="3.40.50.720:FF:000084">
    <property type="entry name" value="Short-chain dehydrogenase reductase"/>
    <property type="match status" value="1"/>
</dbReference>
<gene>
    <name evidence="4" type="ORF">DDE74_32315</name>
</gene>
<dbReference type="InterPro" id="IPR002347">
    <property type="entry name" value="SDR_fam"/>
</dbReference>
<dbReference type="PRINTS" id="PR00081">
    <property type="entry name" value="GDHRDH"/>
</dbReference>
<dbReference type="InterPro" id="IPR057326">
    <property type="entry name" value="KR_dom"/>
</dbReference>
<feature type="domain" description="Ketoreductase" evidence="3">
    <location>
        <begin position="11"/>
        <end position="212"/>
    </location>
</feature>
<dbReference type="PRINTS" id="PR00080">
    <property type="entry name" value="SDRFAMILY"/>
</dbReference>
<dbReference type="Proteomes" id="UP000275579">
    <property type="component" value="Chromosome"/>
</dbReference>
<dbReference type="EMBL" id="CP029042">
    <property type="protein sequence ID" value="AZS74988.1"/>
    <property type="molecule type" value="Genomic_DNA"/>
</dbReference>
<dbReference type="PROSITE" id="PS00061">
    <property type="entry name" value="ADH_SHORT"/>
    <property type="match status" value="1"/>
</dbReference>
<evidence type="ECO:0000259" key="3">
    <source>
        <dbReference type="SMART" id="SM00822"/>
    </source>
</evidence>
<evidence type="ECO:0000256" key="2">
    <source>
        <dbReference type="ARBA" id="ARBA00023002"/>
    </source>
</evidence>
<dbReference type="Gene3D" id="3.40.50.720">
    <property type="entry name" value="NAD(P)-binding Rossmann-like Domain"/>
    <property type="match status" value="1"/>
</dbReference>
<evidence type="ECO:0000313" key="4">
    <source>
        <dbReference type="EMBL" id="AZS74988.1"/>
    </source>
</evidence>
<dbReference type="GO" id="GO:0016616">
    <property type="term" value="F:oxidoreductase activity, acting on the CH-OH group of donors, NAD or NADP as acceptor"/>
    <property type="evidence" value="ECO:0007669"/>
    <property type="project" value="UniProtKB-ARBA"/>
</dbReference>
<dbReference type="PANTHER" id="PTHR42760:SF96">
    <property type="entry name" value="3-OXOACYL-[ACYL-CARRIER-PROTEIN] REDUCTASE FABG"/>
    <property type="match status" value="1"/>
</dbReference>
<dbReference type="AlphaFoldDB" id="A0A3Q9KAG5"/>